<evidence type="ECO:0000313" key="2">
    <source>
        <dbReference type="Proteomes" id="UP000053058"/>
    </source>
</evidence>
<accession>A0A0V8D3F5</accession>
<dbReference type="EMBL" id="LKLN01000008">
    <property type="protein sequence ID" value="KSU08107.1"/>
    <property type="molecule type" value="Genomic_DNA"/>
</dbReference>
<reference evidence="2" key="1">
    <citation type="submission" date="2015-10" db="EMBL/GenBank/DDBJ databases">
        <title>Draft Genome Sequences of 11 Lactococcus lactis subspecies cremoris strains.</title>
        <authorList>
            <person name="Wels M."/>
            <person name="Backus L."/>
            <person name="Boekhorst J."/>
            <person name="Dijkstra A."/>
            <person name="Beerthuizen M."/>
            <person name="Kelly W."/>
            <person name="Siezen R."/>
            <person name="Bachmann H."/>
            <person name="Van Hijum S."/>
        </authorList>
    </citation>
    <scope>NUCLEOTIDE SEQUENCE [LARGE SCALE GENOMIC DNA]</scope>
    <source>
        <strain evidence="2">KF282</strain>
    </source>
</reference>
<sequence>MVLDKISDLLAEKKDWQEMQNRAKKLPKDFYQAYHSIQKYMFKMGATDWHIFNDIIELFELAVVDGRSPAEVLGDDVATFADELLSDNKEDWRNKYRQDLNDYFAQK</sequence>
<protein>
    <recommendedName>
        <fullName evidence="3">DUF1048 domain-containing protein</fullName>
    </recommendedName>
</protein>
<dbReference type="SUPFAM" id="SSF158560">
    <property type="entry name" value="BH3980-like"/>
    <property type="match status" value="1"/>
</dbReference>
<dbReference type="RefSeq" id="WP_058219030.1">
    <property type="nucleotide sequence ID" value="NZ_LKLN01000008.1"/>
</dbReference>
<proteinExistence type="predicted"/>
<comment type="caution">
    <text evidence="1">The sequence shown here is derived from an EMBL/GenBank/DDBJ whole genome shotgun (WGS) entry which is preliminary data.</text>
</comment>
<dbReference type="Pfam" id="PF06304">
    <property type="entry name" value="DUF1048"/>
    <property type="match status" value="1"/>
</dbReference>
<name>A0A0V8D3F5_LACLL</name>
<dbReference type="Gene3D" id="1.10.1900.10">
    <property type="entry name" value="c-terminal domain of poly(a) binding protein"/>
    <property type="match status" value="1"/>
</dbReference>
<dbReference type="PATRIC" id="fig|1360.105.peg.1294"/>
<dbReference type="AlphaFoldDB" id="A0A0V8D3F5"/>
<gene>
    <name evidence="1" type="ORF">KF282_0298</name>
</gene>
<dbReference type="PIRSF" id="PIRSF029876">
    <property type="entry name" value="UCP029876"/>
    <property type="match status" value="1"/>
</dbReference>
<dbReference type="Proteomes" id="UP000053058">
    <property type="component" value="Unassembled WGS sequence"/>
</dbReference>
<evidence type="ECO:0008006" key="3">
    <source>
        <dbReference type="Google" id="ProtNLM"/>
    </source>
</evidence>
<organism evidence="1 2">
    <name type="scientific">Lactococcus lactis subsp. lactis</name>
    <name type="common">Streptococcus lactis</name>
    <dbReference type="NCBI Taxonomy" id="1360"/>
    <lineage>
        <taxon>Bacteria</taxon>
        <taxon>Bacillati</taxon>
        <taxon>Bacillota</taxon>
        <taxon>Bacilli</taxon>
        <taxon>Lactobacillales</taxon>
        <taxon>Streptococcaceae</taxon>
        <taxon>Lactococcus</taxon>
    </lineage>
</organism>
<dbReference type="InterPro" id="IPR008316">
    <property type="entry name" value="UCP029876"/>
</dbReference>
<evidence type="ECO:0000313" key="1">
    <source>
        <dbReference type="EMBL" id="KSU08107.1"/>
    </source>
</evidence>